<evidence type="ECO:0000313" key="4">
    <source>
        <dbReference type="EMBL" id="KAK9119467.1"/>
    </source>
</evidence>
<dbReference type="PROSITE" id="PS50891">
    <property type="entry name" value="LOB"/>
    <property type="match status" value="1"/>
</dbReference>
<dbReference type="InterPro" id="IPR004883">
    <property type="entry name" value="LOB"/>
</dbReference>
<proteinExistence type="inferred from homology"/>
<keyword evidence="5" id="KW-1185">Reference proteome</keyword>
<dbReference type="Pfam" id="PF03195">
    <property type="entry name" value="LOB"/>
    <property type="match status" value="1"/>
</dbReference>
<reference evidence="4 5" key="1">
    <citation type="submission" date="2024-01" db="EMBL/GenBank/DDBJ databases">
        <title>Genome assemblies of Stephania.</title>
        <authorList>
            <person name="Yang L."/>
        </authorList>
    </citation>
    <scope>NUCLEOTIDE SEQUENCE [LARGE SCALE GENOMIC DNA]</scope>
    <source>
        <strain evidence="4">JXDWG</strain>
        <tissue evidence="4">Leaf</tissue>
    </source>
</reference>
<protein>
    <recommendedName>
        <fullName evidence="3">LOB domain-containing protein</fullName>
    </recommendedName>
</protein>
<name>A0AAP0NTN2_9MAGN</name>
<dbReference type="Proteomes" id="UP001419268">
    <property type="component" value="Unassembled WGS sequence"/>
</dbReference>
<dbReference type="AlphaFoldDB" id="A0AAP0NTN2"/>
<evidence type="ECO:0000259" key="3">
    <source>
        <dbReference type="PROSITE" id="PS50891"/>
    </source>
</evidence>
<organism evidence="4 5">
    <name type="scientific">Stephania cephalantha</name>
    <dbReference type="NCBI Taxonomy" id="152367"/>
    <lineage>
        <taxon>Eukaryota</taxon>
        <taxon>Viridiplantae</taxon>
        <taxon>Streptophyta</taxon>
        <taxon>Embryophyta</taxon>
        <taxon>Tracheophyta</taxon>
        <taxon>Spermatophyta</taxon>
        <taxon>Magnoliopsida</taxon>
        <taxon>Ranunculales</taxon>
        <taxon>Menispermaceae</taxon>
        <taxon>Menispermoideae</taxon>
        <taxon>Cissampelideae</taxon>
        <taxon>Stephania</taxon>
    </lineage>
</organism>
<feature type="region of interest" description="Disordered" evidence="2">
    <location>
        <begin position="189"/>
        <end position="211"/>
    </location>
</feature>
<evidence type="ECO:0000313" key="5">
    <source>
        <dbReference type="Proteomes" id="UP001419268"/>
    </source>
</evidence>
<comment type="similarity">
    <text evidence="1">Belongs to the LOB domain-containing protein family.</text>
</comment>
<dbReference type="PANTHER" id="PTHR31301">
    <property type="entry name" value="LOB DOMAIN-CONTAINING PROTEIN 4-RELATED"/>
    <property type="match status" value="1"/>
</dbReference>
<accession>A0AAP0NTN2</accession>
<feature type="domain" description="LOB" evidence="3">
    <location>
        <begin position="9"/>
        <end position="110"/>
    </location>
</feature>
<evidence type="ECO:0000256" key="2">
    <source>
        <dbReference type="SAM" id="MobiDB-lite"/>
    </source>
</evidence>
<dbReference type="EMBL" id="JBBNAG010000007">
    <property type="protein sequence ID" value="KAK9119467.1"/>
    <property type="molecule type" value="Genomic_DNA"/>
</dbReference>
<gene>
    <name evidence="4" type="ORF">Scep_017560</name>
</gene>
<comment type="caution">
    <text evidence="4">The sequence shown here is derived from an EMBL/GenBank/DDBJ whole genome shotgun (WGS) entry which is preliminary data.</text>
</comment>
<dbReference type="PANTHER" id="PTHR31301:SF21">
    <property type="entry name" value="LOB DOMAIN-CONTAINING PROTEIN 27-RELATED"/>
    <property type="match status" value="1"/>
</dbReference>
<sequence length="239" mass="26002">MTVKGGTSQACAACKYQRRKCSADCPLAPYFPPDQSKLFHTVHRLFGVSNVLKVLKHVKEDKRPTAMHSIIHHARVRHDSPVHGYCAVIRALEHRIAQALFELQLVRAQIALAQQQQQISGGGGGSWVHGQGQGGGGCYDDVDEGMMSSVVVDPTELVLGVDKAMDGCDYVDEMHQFFQAVDEEERHSSSAGYVGKREVYESSSDSSSKDGNVAVDEALKAENNELRSAAACFSLTSVH</sequence>
<evidence type="ECO:0000256" key="1">
    <source>
        <dbReference type="ARBA" id="ARBA00005474"/>
    </source>
</evidence>